<protein>
    <recommendedName>
        <fullName evidence="5">MYND-type domain-containing protein</fullName>
    </recommendedName>
</protein>
<name>A0ABQ8G9F0_9PEZI</name>
<evidence type="ECO:0000256" key="1">
    <source>
        <dbReference type="ARBA" id="ARBA00022723"/>
    </source>
</evidence>
<dbReference type="Pfam" id="PF01753">
    <property type="entry name" value="zf-MYND"/>
    <property type="match status" value="1"/>
</dbReference>
<dbReference type="Proteomes" id="UP000774617">
    <property type="component" value="Unassembled WGS sequence"/>
</dbReference>
<proteinExistence type="predicted"/>
<dbReference type="InterPro" id="IPR002893">
    <property type="entry name" value="Znf_MYND"/>
</dbReference>
<evidence type="ECO:0000313" key="6">
    <source>
        <dbReference type="EMBL" id="KAH7048483.1"/>
    </source>
</evidence>
<evidence type="ECO:0000256" key="2">
    <source>
        <dbReference type="ARBA" id="ARBA00022771"/>
    </source>
</evidence>
<keyword evidence="7" id="KW-1185">Reference proteome</keyword>
<evidence type="ECO:0000313" key="7">
    <source>
        <dbReference type="Proteomes" id="UP000774617"/>
    </source>
</evidence>
<accession>A0ABQ8G9F0</accession>
<evidence type="ECO:0000259" key="5">
    <source>
        <dbReference type="PROSITE" id="PS50865"/>
    </source>
</evidence>
<sequence length="436" mass="50183">MADGLCPMCNDPGTKFCGRCHSIKYCLKECQTKDWPVHKVLCEAFAGFDFTSRPSPEHVLGLMFAPDKFKPELLWIHCPVSPASVPVYHSCDHPSHADVPTSQSFELDFSKQLQRYLPNSIILTYRDDYDGLRRNRSLAALLWEPGMVLYPWHGPLVAYSVRGRYVAPTHARDLDPSCFRHIIDFLRLFNRINREVTDAVKAVRINCIGDQKCYRRWTWDGVKIPVNHAIFQGQHHGSPDIPERLGIPLLTMKEEFASAWKDAQDFTRFDGNPPYRNDIATVLHLSANEDTSTGREWGSWPKRWVGEVGSVLVARKDKKELNILHVLALYKFCFDVVCPFWRMDMPWFTHANPISRDLAMAVVSRKLFTEYWNLFIERRNGHSDMVGYTFWSPQSLERGPLIMSPYADGEKDRRDGYGLAREARAMQLASSRRGRG</sequence>
<organism evidence="6 7">
    <name type="scientific">Macrophomina phaseolina</name>
    <dbReference type="NCBI Taxonomy" id="35725"/>
    <lineage>
        <taxon>Eukaryota</taxon>
        <taxon>Fungi</taxon>
        <taxon>Dikarya</taxon>
        <taxon>Ascomycota</taxon>
        <taxon>Pezizomycotina</taxon>
        <taxon>Dothideomycetes</taxon>
        <taxon>Dothideomycetes incertae sedis</taxon>
        <taxon>Botryosphaeriales</taxon>
        <taxon>Botryosphaeriaceae</taxon>
        <taxon>Macrophomina</taxon>
    </lineage>
</organism>
<keyword evidence="2 4" id="KW-0863">Zinc-finger</keyword>
<dbReference type="SUPFAM" id="SSF144232">
    <property type="entry name" value="HIT/MYND zinc finger-like"/>
    <property type="match status" value="1"/>
</dbReference>
<feature type="domain" description="MYND-type" evidence="5">
    <location>
        <begin position="6"/>
        <end position="42"/>
    </location>
</feature>
<reference evidence="6 7" key="1">
    <citation type="journal article" date="2021" name="Nat. Commun.">
        <title>Genetic determinants of endophytism in the Arabidopsis root mycobiome.</title>
        <authorList>
            <person name="Mesny F."/>
            <person name="Miyauchi S."/>
            <person name="Thiergart T."/>
            <person name="Pickel B."/>
            <person name="Atanasova L."/>
            <person name="Karlsson M."/>
            <person name="Huettel B."/>
            <person name="Barry K.W."/>
            <person name="Haridas S."/>
            <person name="Chen C."/>
            <person name="Bauer D."/>
            <person name="Andreopoulos W."/>
            <person name="Pangilinan J."/>
            <person name="LaButti K."/>
            <person name="Riley R."/>
            <person name="Lipzen A."/>
            <person name="Clum A."/>
            <person name="Drula E."/>
            <person name="Henrissat B."/>
            <person name="Kohler A."/>
            <person name="Grigoriev I.V."/>
            <person name="Martin F.M."/>
            <person name="Hacquard S."/>
        </authorList>
    </citation>
    <scope>NUCLEOTIDE SEQUENCE [LARGE SCALE GENOMIC DNA]</scope>
    <source>
        <strain evidence="6 7">MPI-SDFR-AT-0080</strain>
    </source>
</reference>
<evidence type="ECO:0000256" key="4">
    <source>
        <dbReference type="PROSITE-ProRule" id="PRU00134"/>
    </source>
</evidence>
<keyword evidence="3" id="KW-0862">Zinc</keyword>
<comment type="caution">
    <text evidence="6">The sequence shown here is derived from an EMBL/GenBank/DDBJ whole genome shotgun (WGS) entry which is preliminary data.</text>
</comment>
<evidence type="ECO:0000256" key="3">
    <source>
        <dbReference type="ARBA" id="ARBA00022833"/>
    </source>
</evidence>
<dbReference type="PROSITE" id="PS01360">
    <property type="entry name" value="ZF_MYND_1"/>
    <property type="match status" value="1"/>
</dbReference>
<gene>
    <name evidence="6" type="ORF">B0J12DRAFT_116481</name>
</gene>
<dbReference type="EMBL" id="JAGTJR010000015">
    <property type="protein sequence ID" value="KAH7048483.1"/>
    <property type="molecule type" value="Genomic_DNA"/>
</dbReference>
<dbReference type="PROSITE" id="PS50865">
    <property type="entry name" value="ZF_MYND_2"/>
    <property type="match status" value="1"/>
</dbReference>
<dbReference type="Gene3D" id="6.10.140.2220">
    <property type="match status" value="1"/>
</dbReference>
<keyword evidence="1" id="KW-0479">Metal-binding</keyword>